<evidence type="ECO:0008006" key="3">
    <source>
        <dbReference type="Google" id="ProtNLM"/>
    </source>
</evidence>
<proteinExistence type="predicted"/>
<name>A0A1Y0IL19_9BACL</name>
<gene>
    <name evidence="1" type="ORF">CBW65_09150</name>
</gene>
<dbReference type="Gene3D" id="1.20.1260.10">
    <property type="match status" value="1"/>
</dbReference>
<sequence length="175" mass="19802">MNLFEVLKDSFAPLVDGEKPPLHVGEAFHMWAYLAGSEETMRCEGVFENVVSDPELREKLHELRIEIHGTIIEDLKELLLKEGVELPPESESIPQLGSVDVPFGARPTDAQVANLIMFNLNQGIDYASRYLTNSLRADVAYLFVKIFMKKVTFAATFKPLMIKNGWLKTPPPYHK</sequence>
<organism evidence="1 2">
    <name type="scientific">Tumebacillus avium</name>
    <dbReference type="NCBI Taxonomy" id="1903704"/>
    <lineage>
        <taxon>Bacteria</taxon>
        <taxon>Bacillati</taxon>
        <taxon>Bacillota</taxon>
        <taxon>Bacilli</taxon>
        <taxon>Bacillales</taxon>
        <taxon>Alicyclobacillaceae</taxon>
        <taxon>Tumebacillus</taxon>
    </lineage>
</organism>
<evidence type="ECO:0000313" key="2">
    <source>
        <dbReference type="Proteomes" id="UP000195437"/>
    </source>
</evidence>
<keyword evidence="2" id="KW-1185">Reference proteome</keyword>
<dbReference type="InterPro" id="IPR012347">
    <property type="entry name" value="Ferritin-like"/>
</dbReference>
<dbReference type="Proteomes" id="UP000195437">
    <property type="component" value="Chromosome"/>
</dbReference>
<accession>A0A1Y0IL19</accession>
<dbReference type="KEGG" id="tum:CBW65_09150"/>
<dbReference type="EMBL" id="CP021434">
    <property type="protein sequence ID" value="ARU61182.1"/>
    <property type="molecule type" value="Genomic_DNA"/>
</dbReference>
<reference evidence="2" key="1">
    <citation type="submission" date="2017-05" db="EMBL/GenBank/DDBJ databases">
        <authorList>
            <person name="Sung H."/>
        </authorList>
    </citation>
    <scope>NUCLEOTIDE SEQUENCE [LARGE SCALE GENOMIC DNA]</scope>
    <source>
        <strain evidence="2">AR23208</strain>
    </source>
</reference>
<evidence type="ECO:0000313" key="1">
    <source>
        <dbReference type="EMBL" id="ARU61182.1"/>
    </source>
</evidence>
<dbReference type="AlphaFoldDB" id="A0A1Y0IL19"/>
<dbReference type="Pfam" id="PF11553">
    <property type="entry name" value="DUF3231"/>
    <property type="match status" value="1"/>
</dbReference>
<dbReference type="RefSeq" id="WP_087456563.1">
    <property type="nucleotide sequence ID" value="NZ_CP021434.1"/>
</dbReference>
<dbReference type="InterPro" id="IPR021617">
    <property type="entry name" value="DUF3231"/>
</dbReference>
<dbReference type="OrthoDB" id="1934429at2"/>
<protein>
    <recommendedName>
        <fullName evidence="3">DUF3231 domain-containing protein</fullName>
    </recommendedName>
</protein>